<dbReference type="EMBL" id="LR796252">
    <property type="protein sequence ID" value="CAB4131748.1"/>
    <property type="molecule type" value="Genomic_DNA"/>
</dbReference>
<sequence>MKLAEAIAHAEAGGRATCDVLPRGAVLKTEEVGDPPAPQVRVIWEATGSGYTFTAKPEYEAAEWHAVTGWASYG</sequence>
<reference evidence="1" key="1">
    <citation type="submission" date="2020-04" db="EMBL/GenBank/DDBJ databases">
        <authorList>
            <person name="Chiriac C."/>
            <person name="Salcher M."/>
            <person name="Ghai R."/>
            <person name="Kavagutti S V."/>
        </authorList>
    </citation>
    <scope>NUCLEOTIDE SEQUENCE</scope>
</reference>
<evidence type="ECO:0000313" key="1">
    <source>
        <dbReference type="EMBL" id="CAB4131748.1"/>
    </source>
</evidence>
<protein>
    <submittedName>
        <fullName evidence="1">Uncharacterized protein</fullName>
    </submittedName>
</protein>
<proteinExistence type="predicted"/>
<gene>
    <name evidence="1" type="ORF">UFOVP131_19</name>
</gene>
<organism evidence="1">
    <name type="scientific">uncultured Caudovirales phage</name>
    <dbReference type="NCBI Taxonomy" id="2100421"/>
    <lineage>
        <taxon>Viruses</taxon>
        <taxon>Duplodnaviria</taxon>
        <taxon>Heunggongvirae</taxon>
        <taxon>Uroviricota</taxon>
        <taxon>Caudoviricetes</taxon>
        <taxon>Peduoviridae</taxon>
        <taxon>Maltschvirus</taxon>
        <taxon>Maltschvirus maltsch</taxon>
    </lineage>
</organism>
<accession>A0A6J5LAT6</accession>
<name>A0A6J5LAT6_9CAUD</name>